<dbReference type="EMBL" id="BK057819">
    <property type="protein sequence ID" value="DAE25652.1"/>
    <property type="molecule type" value="Genomic_DNA"/>
</dbReference>
<reference evidence="2" key="1">
    <citation type="journal article" date="2021" name="Proc. Natl. Acad. Sci. U.S.A.">
        <title>A Catalog of Tens of Thousands of Viruses from Human Metagenomes Reveals Hidden Associations with Chronic Diseases.</title>
        <authorList>
            <person name="Tisza M.J."/>
            <person name="Buck C.B."/>
        </authorList>
    </citation>
    <scope>NUCLEOTIDE SEQUENCE</scope>
    <source>
        <strain evidence="2">CtMIi2</strain>
    </source>
</reference>
<name>A0A8S5R3Y3_9VIRU</name>
<accession>A0A8S5R3Y3</accession>
<dbReference type="Pfam" id="PF23343">
    <property type="entry name" value="REP_ORF2-G2P"/>
    <property type="match status" value="1"/>
</dbReference>
<proteinExistence type="predicted"/>
<feature type="domain" description="Replication-associated protein ORF2/G2P" evidence="1">
    <location>
        <begin position="71"/>
        <end position="209"/>
    </location>
</feature>
<protein>
    <submittedName>
        <fullName evidence="2">Replication associated protein</fullName>
    </submittedName>
</protein>
<organism evidence="2">
    <name type="scientific">Microviridae sp. ctMIi2</name>
    <dbReference type="NCBI Taxonomy" id="2824993"/>
    <lineage>
        <taxon>Viruses</taxon>
        <taxon>Monodnaviria</taxon>
        <taxon>Sangervirae</taxon>
        <taxon>Phixviricota</taxon>
        <taxon>Malgrandaviricetes</taxon>
        <taxon>Petitvirales</taxon>
        <taxon>Microviridae</taxon>
    </lineage>
</organism>
<evidence type="ECO:0000313" key="2">
    <source>
        <dbReference type="EMBL" id="DAE25652.1"/>
    </source>
</evidence>
<dbReference type="InterPro" id="IPR056906">
    <property type="entry name" value="ORF2/G2P_dom"/>
</dbReference>
<sequence length="323" mass="37769">MACFTPKQAWVSVLQLNPKSGKRYVAFRETEFVGGTEQIKVQCSKCDGCRIERARQWAVRCWHEASLYQNNSFITLTFAPEYLDSEGSLRKVDFQKFLKRLRKKFVPECPWKVSTKKYPESFMREAWAERYSIRYYHCGEYGEKKGRPHHHAALFNFQFPDLVHTRNTDAGYPVFTSEILSELWPYGRHEIGDVTLESAGYVARYILKKVGGPAAREHYKLLEPEYTTMSRNPGIATNWFKKYQTDIYPGDFVAMEGGFKALPPKFYDKKYELTNPEEFATLKAARVERAKNNPDNTPERLAVRHELLKRKLKLLKRGYENDN</sequence>
<evidence type="ECO:0000259" key="1">
    <source>
        <dbReference type="Pfam" id="PF23343"/>
    </source>
</evidence>